<evidence type="ECO:0000256" key="3">
    <source>
        <dbReference type="ARBA" id="ARBA00022801"/>
    </source>
</evidence>
<evidence type="ECO:0000256" key="5">
    <source>
        <dbReference type="RuleBase" id="RU004404"/>
    </source>
</evidence>
<gene>
    <name evidence="9" type="ORF">CSC3H3_11770</name>
</gene>
<dbReference type="CDD" id="cd06782">
    <property type="entry name" value="cpPDZ_CPP-like"/>
    <property type="match status" value="1"/>
</dbReference>
<proteinExistence type="inferred from homology"/>
<dbReference type="SMART" id="SM00245">
    <property type="entry name" value="TSPc"/>
    <property type="match status" value="1"/>
</dbReference>
<dbReference type="Gene3D" id="2.30.42.10">
    <property type="match status" value="1"/>
</dbReference>
<evidence type="ECO:0000256" key="6">
    <source>
        <dbReference type="SAM" id="MobiDB-lite"/>
    </source>
</evidence>
<dbReference type="CDD" id="cd07560">
    <property type="entry name" value="Peptidase_S41_CPP"/>
    <property type="match status" value="1"/>
</dbReference>
<feature type="domain" description="PDZ" evidence="8">
    <location>
        <begin position="137"/>
        <end position="206"/>
    </location>
</feature>
<dbReference type="NCBIfam" id="TIGR00225">
    <property type="entry name" value="prc"/>
    <property type="match status" value="1"/>
</dbReference>
<evidence type="ECO:0000256" key="7">
    <source>
        <dbReference type="SAM" id="Phobius"/>
    </source>
</evidence>
<dbReference type="EMBL" id="CP024199">
    <property type="protein sequence ID" value="AUG53314.1"/>
    <property type="molecule type" value="Genomic_DNA"/>
</dbReference>
<keyword evidence="7" id="KW-1133">Transmembrane helix</keyword>
<feature type="compositionally biased region" description="Basic and acidic residues" evidence="6">
    <location>
        <begin position="476"/>
        <end position="486"/>
    </location>
</feature>
<dbReference type="PANTHER" id="PTHR32060">
    <property type="entry name" value="TAIL-SPECIFIC PROTEASE"/>
    <property type="match status" value="1"/>
</dbReference>
<dbReference type="InterPro" id="IPR041489">
    <property type="entry name" value="PDZ_6"/>
</dbReference>
<dbReference type="SUPFAM" id="SSF52096">
    <property type="entry name" value="ClpP/crotonase"/>
    <property type="match status" value="1"/>
</dbReference>
<dbReference type="PANTHER" id="PTHR32060:SF30">
    <property type="entry name" value="CARBOXY-TERMINAL PROCESSING PROTEASE CTPA"/>
    <property type="match status" value="1"/>
</dbReference>
<keyword evidence="7" id="KW-0812">Transmembrane</keyword>
<dbReference type="InterPro" id="IPR004447">
    <property type="entry name" value="Peptidase_S41A"/>
</dbReference>
<protein>
    <submittedName>
        <fullName evidence="9">Carboxyl-terminal protease</fullName>
    </submittedName>
</protein>
<keyword evidence="4 5" id="KW-0720">Serine protease</keyword>
<evidence type="ECO:0000313" key="10">
    <source>
        <dbReference type="Proteomes" id="UP000233458"/>
    </source>
</evidence>
<dbReference type="SMART" id="SM00228">
    <property type="entry name" value="PDZ"/>
    <property type="match status" value="1"/>
</dbReference>
<dbReference type="Proteomes" id="UP000233458">
    <property type="component" value="Chromosome"/>
</dbReference>
<comment type="similarity">
    <text evidence="1 5">Belongs to the peptidase S41A family.</text>
</comment>
<dbReference type="InterPro" id="IPR036034">
    <property type="entry name" value="PDZ_sf"/>
</dbReference>
<dbReference type="Pfam" id="PF17820">
    <property type="entry name" value="PDZ_6"/>
    <property type="match status" value="1"/>
</dbReference>
<evidence type="ECO:0000259" key="8">
    <source>
        <dbReference type="PROSITE" id="PS50106"/>
    </source>
</evidence>
<name>A0ABM6Q9U1_9PROT</name>
<keyword evidence="10" id="KW-1185">Reference proteome</keyword>
<feature type="region of interest" description="Disordered" evidence="6">
    <location>
        <begin position="459"/>
        <end position="497"/>
    </location>
</feature>
<accession>A0ABM6Q9U1</accession>
<dbReference type="Pfam" id="PF03572">
    <property type="entry name" value="Peptidase_S41"/>
    <property type="match status" value="1"/>
</dbReference>
<evidence type="ECO:0000256" key="2">
    <source>
        <dbReference type="ARBA" id="ARBA00022670"/>
    </source>
</evidence>
<reference evidence="9 10" key="1">
    <citation type="submission" date="2017-10" db="EMBL/GenBank/DDBJ databases">
        <title>Biodiversity and function of Thalassospira species in the particle-attached aromatic-hydrocarbon-degrading consortia from the surface seawater of the China South Sea.</title>
        <authorList>
            <person name="Dong C."/>
            <person name="Liu R."/>
            <person name="Shao Z."/>
        </authorList>
    </citation>
    <scope>NUCLEOTIDE SEQUENCE [LARGE SCALE GENOMIC DNA]</scope>
    <source>
        <strain evidence="9 10">CSC3H3</strain>
    </source>
</reference>
<dbReference type="PROSITE" id="PS50106">
    <property type="entry name" value="PDZ"/>
    <property type="match status" value="1"/>
</dbReference>
<keyword evidence="7" id="KW-0472">Membrane</keyword>
<keyword evidence="3 5" id="KW-0378">Hydrolase</keyword>
<organism evidence="9 10">
    <name type="scientific">Thalassospira marina</name>
    <dbReference type="NCBI Taxonomy" id="2048283"/>
    <lineage>
        <taxon>Bacteria</taxon>
        <taxon>Pseudomonadati</taxon>
        <taxon>Pseudomonadota</taxon>
        <taxon>Alphaproteobacteria</taxon>
        <taxon>Rhodospirillales</taxon>
        <taxon>Thalassospiraceae</taxon>
        <taxon>Thalassospira</taxon>
    </lineage>
</organism>
<feature type="transmembrane region" description="Helical" evidence="7">
    <location>
        <begin position="16"/>
        <end position="40"/>
    </location>
</feature>
<dbReference type="Gene3D" id="3.90.226.10">
    <property type="entry name" value="2-enoyl-CoA Hydratase, Chain A, domain 1"/>
    <property type="match status" value="1"/>
</dbReference>
<evidence type="ECO:0000256" key="4">
    <source>
        <dbReference type="ARBA" id="ARBA00022825"/>
    </source>
</evidence>
<evidence type="ECO:0000256" key="1">
    <source>
        <dbReference type="ARBA" id="ARBA00009179"/>
    </source>
</evidence>
<dbReference type="Gene3D" id="3.30.750.44">
    <property type="match status" value="1"/>
</dbReference>
<dbReference type="GO" id="GO:0006508">
    <property type="term" value="P:proteolysis"/>
    <property type="evidence" value="ECO:0007669"/>
    <property type="project" value="UniProtKB-KW"/>
</dbReference>
<evidence type="ECO:0000313" key="9">
    <source>
        <dbReference type="EMBL" id="AUG53314.1"/>
    </source>
</evidence>
<keyword evidence="2 5" id="KW-0645">Protease</keyword>
<dbReference type="SUPFAM" id="SSF50156">
    <property type="entry name" value="PDZ domain-like"/>
    <property type="match status" value="1"/>
</dbReference>
<dbReference type="InterPro" id="IPR001478">
    <property type="entry name" value="PDZ"/>
</dbReference>
<dbReference type="GO" id="GO:0008233">
    <property type="term" value="F:peptidase activity"/>
    <property type="evidence" value="ECO:0007669"/>
    <property type="project" value="UniProtKB-KW"/>
</dbReference>
<sequence length="528" mass="58138">MFDFHNKEQAVLRKGILPIVFGIIIAFAGTRLVACAGPVWANQDEQRFLDAYRDYVDDNATDDQLDRADNLYIETVQVLRENYVFEVDTNKFVDDSIAALPKLELKDKSPENVVGEVLDQSLHDLDPHSAYMSEDMFKRLQESTEGSFAGVGIVIAQDEDKQIRIVSPIDDTPAARAGLQPNDRIATIDGHDMKGQPIAEAVRLMRGRVGEPVTLGILRKDKNFEVIIRRAKIEVPSVTAAVIDHDIPYIRVSRFDANTLEQTQDYLQQLKSSVSNPRGIIVDLRRNPGGLLDSAADIADQFLSKGLIVATEGRGERKMRTYEADRSSYFDGTPMVILLDRGSASGAELMAAALRENGRGIIIGERSFGKGSMQRILPLSGGGGVKITTGYYTTPENHIVQGNGVVPDIEVQLKDAEEFDREIDLAHALPPRRRDPRKTITSVAADQCAADIEIDRLGKGGFKAEDQAPNPQTEEIEPKDGDHTSDAEGAENGEAPHDQVLECAVGYFNDGMLAQYRNQVEPLLRAGL</sequence>
<dbReference type="InterPro" id="IPR029045">
    <property type="entry name" value="ClpP/crotonase-like_dom_sf"/>
</dbReference>
<dbReference type="InterPro" id="IPR005151">
    <property type="entry name" value="Tail-specific_protease"/>
</dbReference>